<name>A0A856MQE6_9CYAN</name>
<evidence type="ECO:0000259" key="1">
    <source>
        <dbReference type="Pfam" id="PF14065"/>
    </source>
</evidence>
<protein>
    <recommendedName>
        <fullName evidence="1">Pvc16 N-terminal domain-containing protein</fullName>
    </recommendedName>
</protein>
<dbReference type="GO" id="GO:0030246">
    <property type="term" value="F:carbohydrate binding"/>
    <property type="evidence" value="ECO:0007669"/>
    <property type="project" value="InterPro"/>
</dbReference>
<dbReference type="AlphaFoldDB" id="A0A856MQE6"/>
<dbReference type="EMBL" id="CP030120">
    <property type="protein sequence ID" value="QDL12789.1"/>
    <property type="molecule type" value="Genomic_DNA"/>
</dbReference>
<evidence type="ECO:0000313" key="2">
    <source>
        <dbReference type="EMBL" id="QDL12789.1"/>
    </source>
</evidence>
<proteinExistence type="predicted"/>
<sequence>MLIFVLQTLAEILAGGTSLINTEQIDFSHPGNRRDNGVGSMINLYFYDIRESKQIQHTGRQVVERKLAQESLHPTDVPWHPTANVSWFPTWFDVSLLLTAWDRTTLGEHLLLSEALSTLLRYRSLPENLLVPELRGHGNLPVSVAVEPLIEMGSLWSALSIPLRPALYITVTIPFKAQSTTPPPLVWERVFNIQNQDQAKQTNTKVRANTKRVAIAGIVKNAVSEQPLAQIKVSLTGTHKSAITNQEGLFFFEDLNLGNYIITLDGNGFSPLNSNFLVDSSTFTFKEILLAPI</sequence>
<feature type="domain" description="Pvc16 N-terminal" evidence="1">
    <location>
        <begin position="5"/>
        <end position="182"/>
    </location>
</feature>
<reference evidence="2 3" key="1">
    <citation type="submission" date="2018-06" db="EMBL/GenBank/DDBJ databases">
        <title>Comparative genomics of Brasilonema spp. strains.</title>
        <authorList>
            <person name="Alvarenga D.O."/>
            <person name="Fiore M.F."/>
            <person name="Varani A.M."/>
        </authorList>
    </citation>
    <scope>NUCLEOTIDE SEQUENCE [LARGE SCALE GENOMIC DNA]</scope>
    <source>
        <strain evidence="2 3">CENA114</strain>
        <plasmid evidence="3">pboct2</plasmid>
    </source>
</reference>
<keyword evidence="2" id="KW-0614">Plasmid</keyword>
<organism evidence="2 3">
    <name type="scientific">Brasilonema sennae CENA114</name>
    <dbReference type="NCBI Taxonomy" id="415709"/>
    <lineage>
        <taxon>Bacteria</taxon>
        <taxon>Bacillati</taxon>
        <taxon>Cyanobacteriota</taxon>
        <taxon>Cyanophyceae</taxon>
        <taxon>Nostocales</taxon>
        <taxon>Scytonemataceae</taxon>
        <taxon>Brasilonema</taxon>
        <taxon>Bromeliae group (in: Brasilonema)</taxon>
    </lineage>
</organism>
<geneLocation type="plasmid" evidence="3">
    <name>pboct2</name>
</geneLocation>
<dbReference type="Gene3D" id="2.60.40.1120">
    <property type="entry name" value="Carboxypeptidase-like, regulatory domain"/>
    <property type="match status" value="1"/>
</dbReference>
<dbReference type="RefSeq" id="WP_171978412.1">
    <property type="nucleotide sequence ID" value="NZ_CAWOXK010000003.1"/>
</dbReference>
<dbReference type="Proteomes" id="UP000503129">
    <property type="component" value="Plasmid pBOCT2"/>
</dbReference>
<dbReference type="InterPro" id="IPR025351">
    <property type="entry name" value="Pvc16_N"/>
</dbReference>
<dbReference type="InterPro" id="IPR013784">
    <property type="entry name" value="Carb-bd-like_fold"/>
</dbReference>
<dbReference type="Pfam" id="PF13620">
    <property type="entry name" value="CarboxypepD_reg"/>
    <property type="match status" value="1"/>
</dbReference>
<accession>A0A856MQE6</accession>
<dbReference type="SUPFAM" id="SSF49452">
    <property type="entry name" value="Starch-binding domain-like"/>
    <property type="match status" value="1"/>
</dbReference>
<dbReference type="KEGG" id="bsen:DP114_34160"/>
<dbReference type="Pfam" id="PF14065">
    <property type="entry name" value="Pvc16_N"/>
    <property type="match status" value="1"/>
</dbReference>
<keyword evidence="3" id="KW-1185">Reference proteome</keyword>
<gene>
    <name evidence="2" type="ORF">DP114_34160</name>
</gene>
<evidence type="ECO:0000313" key="3">
    <source>
        <dbReference type="Proteomes" id="UP000503129"/>
    </source>
</evidence>